<dbReference type="EMBL" id="JADBJN010000001">
    <property type="protein sequence ID" value="KAG5681316.1"/>
    <property type="molecule type" value="Genomic_DNA"/>
</dbReference>
<evidence type="ECO:0008006" key="4">
    <source>
        <dbReference type="Google" id="ProtNLM"/>
    </source>
</evidence>
<keyword evidence="1" id="KW-0175">Coiled coil</keyword>
<evidence type="ECO:0000313" key="2">
    <source>
        <dbReference type="EMBL" id="KAG5681316.1"/>
    </source>
</evidence>
<dbReference type="AlphaFoldDB" id="A0A9J6CGZ3"/>
<evidence type="ECO:0000313" key="3">
    <source>
        <dbReference type="Proteomes" id="UP001107558"/>
    </source>
</evidence>
<keyword evidence="3" id="KW-1185">Reference proteome</keyword>
<accession>A0A9J6CGZ3</accession>
<feature type="coiled-coil region" evidence="1">
    <location>
        <begin position="71"/>
        <end position="114"/>
    </location>
</feature>
<gene>
    <name evidence="2" type="ORF">PVAND_010765</name>
</gene>
<reference evidence="2" key="1">
    <citation type="submission" date="2021-03" db="EMBL/GenBank/DDBJ databases">
        <title>Chromosome level genome of the anhydrobiotic midge Polypedilum vanderplanki.</title>
        <authorList>
            <person name="Yoshida Y."/>
            <person name="Kikawada T."/>
            <person name="Gusev O."/>
        </authorList>
    </citation>
    <scope>NUCLEOTIDE SEQUENCE</scope>
    <source>
        <strain evidence="2">NIAS01</strain>
        <tissue evidence="2">Whole body or cell culture</tissue>
    </source>
</reference>
<comment type="caution">
    <text evidence="2">The sequence shown here is derived from an EMBL/GenBank/DDBJ whole genome shotgun (WGS) entry which is preliminary data.</text>
</comment>
<feature type="coiled-coil region" evidence="1">
    <location>
        <begin position="252"/>
        <end position="286"/>
    </location>
</feature>
<name>A0A9J6CGZ3_POLVA</name>
<proteinExistence type="predicted"/>
<protein>
    <recommendedName>
        <fullName evidence="4">DUF4201 domain-containing protein</fullName>
    </recommendedName>
</protein>
<sequence>MNNTQILKSISFKFDDDQKLTENDRDILIEKLKELKEKKDKLLPKNKLLLSFISAYYETLGYSDAFAKLNEFRLEDEVEENKKLIEALQNLKLSKIMQQNLMKEEIEAQNVEKATLIEKMGEIKKELLDSTTEFLQSIEYPHIKTKLNKLRKVFKIHKEFSKIRLENLKSQHALKMMKLREKEVENIGEKLTLTDHGKLTSEAQMLEYKKDVVVMNLDKAIKSLHRSNKNVKKNEIARVKIENVHKNFHEILIAKEAEIAAFQETKNRLKSQIILLQMKKEKLMNQSGLNYHQNMLHHFDNLKEKLVENKKLISELEFDNQNIMNKIMQK</sequence>
<evidence type="ECO:0000256" key="1">
    <source>
        <dbReference type="SAM" id="Coils"/>
    </source>
</evidence>
<organism evidence="2 3">
    <name type="scientific">Polypedilum vanderplanki</name>
    <name type="common">Sleeping chironomid midge</name>
    <dbReference type="NCBI Taxonomy" id="319348"/>
    <lineage>
        <taxon>Eukaryota</taxon>
        <taxon>Metazoa</taxon>
        <taxon>Ecdysozoa</taxon>
        <taxon>Arthropoda</taxon>
        <taxon>Hexapoda</taxon>
        <taxon>Insecta</taxon>
        <taxon>Pterygota</taxon>
        <taxon>Neoptera</taxon>
        <taxon>Endopterygota</taxon>
        <taxon>Diptera</taxon>
        <taxon>Nematocera</taxon>
        <taxon>Chironomoidea</taxon>
        <taxon>Chironomidae</taxon>
        <taxon>Chironominae</taxon>
        <taxon>Polypedilum</taxon>
        <taxon>Polypedilum</taxon>
    </lineage>
</organism>
<dbReference type="Proteomes" id="UP001107558">
    <property type="component" value="Chromosome 1"/>
</dbReference>